<reference evidence="3" key="1">
    <citation type="submission" date="2011-05" db="EMBL/GenBank/DDBJ databases">
        <title>The genome sequence of Vittaforma corneae strain ATCC 50505.</title>
        <authorList>
            <consortium name="The Broad Institute Genome Sequencing Platform"/>
            <person name="Cuomo C."/>
            <person name="Didier E."/>
            <person name="Bowers L."/>
            <person name="Young S.K."/>
            <person name="Zeng Q."/>
            <person name="Gargeya S."/>
            <person name="Fitzgerald M."/>
            <person name="Haas B."/>
            <person name="Abouelleil A."/>
            <person name="Alvarado L."/>
            <person name="Arachchi H.M."/>
            <person name="Berlin A."/>
            <person name="Chapman S.B."/>
            <person name="Gearin G."/>
            <person name="Goldberg J."/>
            <person name="Griggs A."/>
            <person name="Gujja S."/>
            <person name="Hansen M."/>
            <person name="Heiman D."/>
            <person name="Howarth C."/>
            <person name="Larimer J."/>
            <person name="Lui A."/>
            <person name="MacDonald P.J.P."/>
            <person name="McCowen C."/>
            <person name="Montmayeur A."/>
            <person name="Murphy C."/>
            <person name="Neiman D."/>
            <person name="Pearson M."/>
            <person name="Priest M."/>
            <person name="Roberts A."/>
            <person name="Saif S."/>
            <person name="Shea T."/>
            <person name="Sisk P."/>
            <person name="Stolte C."/>
            <person name="Sykes S."/>
            <person name="Wortman J."/>
            <person name="Nusbaum C."/>
            <person name="Birren B."/>
        </authorList>
    </citation>
    <scope>NUCLEOTIDE SEQUENCE [LARGE SCALE GENOMIC DNA]</scope>
    <source>
        <strain evidence="3">ATCC 50505</strain>
    </source>
</reference>
<dbReference type="RefSeq" id="XP_007605431.1">
    <property type="nucleotide sequence ID" value="XM_007605369.1"/>
</dbReference>
<feature type="transmembrane region" description="Helical" evidence="1">
    <location>
        <begin position="94"/>
        <end position="120"/>
    </location>
</feature>
<dbReference type="AlphaFoldDB" id="L2GJB4"/>
<dbReference type="GeneID" id="19882696"/>
<keyword evidence="1" id="KW-1133">Transmembrane helix</keyword>
<name>L2GJB4_VITCO</name>
<protein>
    <submittedName>
        <fullName evidence="2">Uncharacterized protein</fullName>
    </submittedName>
</protein>
<feature type="transmembrane region" description="Helical" evidence="1">
    <location>
        <begin position="193"/>
        <end position="212"/>
    </location>
</feature>
<accession>L2GJB4</accession>
<proteinExistence type="predicted"/>
<organism evidence="2 3">
    <name type="scientific">Vittaforma corneae (strain ATCC 50505)</name>
    <name type="common">Microsporidian parasite</name>
    <name type="synonym">Nosema corneum</name>
    <dbReference type="NCBI Taxonomy" id="993615"/>
    <lineage>
        <taxon>Eukaryota</taxon>
        <taxon>Fungi</taxon>
        <taxon>Fungi incertae sedis</taxon>
        <taxon>Microsporidia</taxon>
        <taxon>Nosematidae</taxon>
        <taxon>Vittaforma</taxon>
    </lineage>
</organism>
<keyword evidence="1" id="KW-0472">Membrane</keyword>
<evidence type="ECO:0000313" key="2">
    <source>
        <dbReference type="EMBL" id="ELA40956.1"/>
    </source>
</evidence>
<evidence type="ECO:0000313" key="3">
    <source>
        <dbReference type="Proteomes" id="UP000011082"/>
    </source>
</evidence>
<dbReference type="HOGENOM" id="CLU_1225599_0_0_1"/>
<sequence length="226" mass="26236">MPVLGTSNVKNRENTDRTDRKTASKYAFKILTDTNEYIKLAFIASLIISPLNLNALPDSYFPPIVYLFLVSLVNTIIFILSITFEKPLKDNITVILKAFFVILITSFILYCLFCLIYSFFSSRIIGQAHTAKQFGLHASSYTYLPVVLVLMLVCPYWTIAWLGSFGIVLLMSYYIESTYFSHYSYTSKRTERFHHIFIFLMYYGIALTCEEIPERVFLQMLYNLNK</sequence>
<dbReference type="EMBL" id="JH370153">
    <property type="protein sequence ID" value="ELA40956.1"/>
    <property type="molecule type" value="Genomic_DNA"/>
</dbReference>
<dbReference type="Proteomes" id="UP000011082">
    <property type="component" value="Unassembled WGS sequence"/>
</dbReference>
<dbReference type="VEuPathDB" id="MicrosporidiaDB:VICG_01986"/>
<feature type="transmembrane region" description="Helical" evidence="1">
    <location>
        <begin position="63"/>
        <end position="82"/>
    </location>
</feature>
<keyword evidence="1" id="KW-0812">Transmembrane</keyword>
<feature type="transmembrane region" description="Helical" evidence="1">
    <location>
        <begin position="141"/>
        <end position="173"/>
    </location>
</feature>
<evidence type="ECO:0000256" key="1">
    <source>
        <dbReference type="SAM" id="Phobius"/>
    </source>
</evidence>
<dbReference type="InParanoid" id="L2GJB4"/>
<gene>
    <name evidence="2" type="ORF">VICG_01986</name>
</gene>
<keyword evidence="3" id="KW-1185">Reference proteome</keyword>
<feature type="transmembrane region" description="Helical" evidence="1">
    <location>
        <begin position="37"/>
        <end position="56"/>
    </location>
</feature>